<reference evidence="1 2" key="1">
    <citation type="submission" date="2019-11" db="EMBL/GenBank/DDBJ databases">
        <title>Draft Genome Sequence of Plant Growth-Promoting Rhizosphere-Associated Bacteria.</title>
        <authorList>
            <person name="Vasilyev I.Y."/>
            <person name="Radchenko V."/>
            <person name="Ilnitskaya E.V."/>
        </authorList>
    </citation>
    <scope>NUCLEOTIDE SEQUENCE [LARGE SCALE GENOMIC DNA]</scope>
    <source>
        <strain evidence="1 2">VRA_1sq_f</strain>
    </source>
</reference>
<dbReference type="Pfam" id="PF01353">
    <property type="entry name" value="GFP"/>
    <property type="match status" value="1"/>
</dbReference>
<dbReference type="SUPFAM" id="SSF54511">
    <property type="entry name" value="GFP-like"/>
    <property type="match status" value="1"/>
</dbReference>
<dbReference type="InterPro" id="IPR009017">
    <property type="entry name" value="GFP"/>
</dbReference>
<sequence>MRGSHHHHHHGSSVIKSVMKIKLRMEGSVNGHNFVIVGEGEGKPYEGTQSMDLTVKESAPLPFAYD</sequence>
<evidence type="ECO:0000313" key="2">
    <source>
        <dbReference type="Proteomes" id="UP000437575"/>
    </source>
</evidence>
<dbReference type="Proteomes" id="UP000437575">
    <property type="component" value="Unassembled WGS sequence"/>
</dbReference>
<name>A0A6A8LU61_9LACO</name>
<feature type="non-terminal residue" evidence="1">
    <location>
        <position position="66"/>
    </location>
</feature>
<evidence type="ECO:0000313" key="1">
    <source>
        <dbReference type="EMBL" id="MSE06821.1"/>
    </source>
</evidence>
<organism evidence="1 2">
    <name type="scientific">Ligilactobacillus salivarius</name>
    <dbReference type="NCBI Taxonomy" id="1624"/>
    <lineage>
        <taxon>Bacteria</taxon>
        <taxon>Bacillati</taxon>
        <taxon>Bacillota</taxon>
        <taxon>Bacilli</taxon>
        <taxon>Lactobacillales</taxon>
        <taxon>Lactobacillaceae</taxon>
        <taxon>Ligilactobacillus</taxon>
    </lineage>
</organism>
<dbReference type="InterPro" id="IPR011584">
    <property type="entry name" value="GFP-related"/>
</dbReference>
<dbReference type="AlphaFoldDB" id="A0A6A8LU61"/>
<accession>A0A6A8LU61</accession>
<dbReference type="GO" id="GO:0008218">
    <property type="term" value="P:bioluminescence"/>
    <property type="evidence" value="ECO:0007669"/>
    <property type="project" value="InterPro"/>
</dbReference>
<comment type="caution">
    <text evidence="1">The sequence shown here is derived from an EMBL/GenBank/DDBJ whole genome shotgun (WGS) entry which is preliminary data.</text>
</comment>
<dbReference type="EMBL" id="WKKZ01001390">
    <property type="protein sequence ID" value="MSE06821.1"/>
    <property type="molecule type" value="Genomic_DNA"/>
</dbReference>
<proteinExistence type="predicted"/>
<protein>
    <submittedName>
        <fullName evidence="1">Uncharacterized protein</fullName>
    </submittedName>
</protein>
<dbReference type="Gene3D" id="3.30.1300.40">
    <property type="match status" value="1"/>
</dbReference>
<gene>
    <name evidence="1" type="ORF">GKC34_14160</name>
</gene>